<proteinExistence type="predicted"/>
<keyword evidence="3" id="KW-1185">Reference proteome</keyword>
<reference evidence="3" key="1">
    <citation type="journal article" date="2019" name="Nat. Commun.">
        <title>The genome of broomcorn millet.</title>
        <authorList>
            <person name="Zou C."/>
            <person name="Miki D."/>
            <person name="Li D."/>
            <person name="Tang Q."/>
            <person name="Xiao L."/>
            <person name="Rajput S."/>
            <person name="Deng P."/>
            <person name="Jia W."/>
            <person name="Huang R."/>
            <person name="Zhang M."/>
            <person name="Sun Y."/>
            <person name="Hu J."/>
            <person name="Fu X."/>
            <person name="Schnable P.S."/>
            <person name="Li F."/>
            <person name="Zhang H."/>
            <person name="Feng B."/>
            <person name="Zhu X."/>
            <person name="Liu R."/>
            <person name="Schnable J.C."/>
            <person name="Zhu J.-K."/>
            <person name="Zhang H."/>
        </authorList>
    </citation>
    <scope>NUCLEOTIDE SEQUENCE [LARGE SCALE GENOMIC DNA]</scope>
</reference>
<accession>A0A3L6RW22</accession>
<evidence type="ECO:0000313" key="3">
    <source>
        <dbReference type="Proteomes" id="UP000275267"/>
    </source>
</evidence>
<dbReference type="Proteomes" id="UP000275267">
    <property type="component" value="Unassembled WGS sequence"/>
</dbReference>
<evidence type="ECO:0000256" key="1">
    <source>
        <dbReference type="SAM" id="MobiDB-lite"/>
    </source>
</evidence>
<comment type="caution">
    <text evidence="2">The sequence shown here is derived from an EMBL/GenBank/DDBJ whole genome shotgun (WGS) entry which is preliminary data.</text>
</comment>
<dbReference type="AlphaFoldDB" id="A0A3L6RW22"/>
<evidence type="ECO:0000313" key="2">
    <source>
        <dbReference type="EMBL" id="RLN09177.1"/>
    </source>
</evidence>
<feature type="region of interest" description="Disordered" evidence="1">
    <location>
        <begin position="1"/>
        <end position="71"/>
    </location>
</feature>
<protein>
    <submittedName>
        <fullName evidence="2">Uncharacterized protein</fullName>
    </submittedName>
</protein>
<name>A0A3L6RW22_PANMI</name>
<gene>
    <name evidence="2" type="ORF">C2845_PM11G17690</name>
</gene>
<dbReference type="EMBL" id="PQIB02000007">
    <property type="protein sequence ID" value="RLN09177.1"/>
    <property type="molecule type" value="Genomic_DNA"/>
</dbReference>
<feature type="compositionally biased region" description="Basic and acidic residues" evidence="1">
    <location>
        <begin position="1"/>
        <end position="17"/>
    </location>
</feature>
<organism evidence="2 3">
    <name type="scientific">Panicum miliaceum</name>
    <name type="common">Proso millet</name>
    <name type="synonym">Broomcorn millet</name>
    <dbReference type="NCBI Taxonomy" id="4540"/>
    <lineage>
        <taxon>Eukaryota</taxon>
        <taxon>Viridiplantae</taxon>
        <taxon>Streptophyta</taxon>
        <taxon>Embryophyta</taxon>
        <taxon>Tracheophyta</taxon>
        <taxon>Spermatophyta</taxon>
        <taxon>Magnoliopsida</taxon>
        <taxon>Liliopsida</taxon>
        <taxon>Poales</taxon>
        <taxon>Poaceae</taxon>
        <taxon>PACMAD clade</taxon>
        <taxon>Panicoideae</taxon>
        <taxon>Panicodae</taxon>
        <taxon>Paniceae</taxon>
        <taxon>Panicinae</taxon>
        <taxon>Panicum</taxon>
        <taxon>Panicum sect. Panicum</taxon>
    </lineage>
</organism>
<sequence>MCSPDGARRGALTDRSAKAPARRAQRARAATTRGCGGQADPLSRGHKVMRRAGSARTAAGPTAPCSMRLPQERRSSAVGALVTGSLLPAASTPSFLKLAVRSSSVGEVRSSHFYLRFVCMHIIDEKTE</sequence>